<dbReference type="Proteomes" id="UP001055811">
    <property type="component" value="Linkage Group LG03"/>
</dbReference>
<proteinExistence type="predicted"/>
<evidence type="ECO:0000313" key="1">
    <source>
        <dbReference type="EMBL" id="KAI3766158.1"/>
    </source>
</evidence>
<evidence type="ECO:0000313" key="2">
    <source>
        <dbReference type="Proteomes" id="UP001055811"/>
    </source>
</evidence>
<organism evidence="1 2">
    <name type="scientific">Cichorium intybus</name>
    <name type="common">Chicory</name>
    <dbReference type="NCBI Taxonomy" id="13427"/>
    <lineage>
        <taxon>Eukaryota</taxon>
        <taxon>Viridiplantae</taxon>
        <taxon>Streptophyta</taxon>
        <taxon>Embryophyta</taxon>
        <taxon>Tracheophyta</taxon>
        <taxon>Spermatophyta</taxon>
        <taxon>Magnoliopsida</taxon>
        <taxon>eudicotyledons</taxon>
        <taxon>Gunneridae</taxon>
        <taxon>Pentapetalae</taxon>
        <taxon>asterids</taxon>
        <taxon>campanulids</taxon>
        <taxon>Asterales</taxon>
        <taxon>Asteraceae</taxon>
        <taxon>Cichorioideae</taxon>
        <taxon>Cichorieae</taxon>
        <taxon>Cichoriinae</taxon>
        <taxon>Cichorium</taxon>
    </lineage>
</organism>
<reference evidence="1 2" key="2">
    <citation type="journal article" date="2022" name="Mol. Ecol. Resour.">
        <title>The genomes of chicory, endive, great burdock and yacon provide insights into Asteraceae paleo-polyploidization history and plant inulin production.</title>
        <authorList>
            <person name="Fan W."/>
            <person name="Wang S."/>
            <person name="Wang H."/>
            <person name="Wang A."/>
            <person name="Jiang F."/>
            <person name="Liu H."/>
            <person name="Zhao H."/>
            <person name="Xu D."/>
            <person name="Zhang Y."/>
        </authorList>
    </citation>
    <scope>NUCLEOTIDE SEQUENCE [LARGE SCALE GENOMIC DNA]</scope>
    <source>
        <strain evidence="2">cv. Punajuju</strain>
        <tissue evidence="1">Leaves</tissue>
    </source>
</reference>
<keyword evidence="2" id="KW-1185">Reference proteome</keyword>
<reference evidence="2" key="1">
    <citation type="journal article" date="2022" name="Mol. Ecol. Resour.">
        <title>The genomes of chicory, endive, great burdock and yacon provide insights into Asteraceae palaeo-polyploidization history and plant inulin production.</title>
        <authorList>
            <person name="Fan W."/>
            <person name="Wang S."/>
            <person name="Wang H."/>
            <person name="Wang A."/>
            <person name="Jiang F."/>
            <person name="Liu H."/>
            <person name="Zhao H."/>
            <person name="Xu D."/>
            <person name="Zhang Y."/>
        </authorList>
    </citation>
    <scope>NUCLEOTIDE SEQUENCE [LARGE SCALE GENOMIC DNA]</scope>
    <source>
        <strain evidence="2">cv. Punajuju</strain>
    </source>
</reference>
<comment type="caution">
    <text evidence="1">The sequence shown here is derived from an EMBL/GenBank/DDBJ whole genome shotgun (WGS) entry which is preliminary data.</text>
</comment>
<gene>
    <name evidence="1" type="ORF">L2E82_16209</name>
</gene>
<dbReference type="EMBL" id="CM042011">
    <property type="protein sequence ID" value="KAI3766158.1"/>
    <property type="molecule type" value="Genomic_DNA"/>
</dbReference>
<protein>
    <submittedName>
        <fullName evidence="1">Uncharacterized protein</fullName>
    </submittedName>
</protein>
<name>A0ACB9F5V2_CICIN</name>
<accession>A0ACB9F5V2</accession>
<sequence>MGIFSVLCIYCSIGIQIFGGIVNAGNPDLPSTDLADSNYPLSFATILYVHVSRIKESKIKAKSAHVLVGLEKHHRSHDANEVFPEINELPEVNEKTKNSRL</sequence>